<comment type="caution">
    <text evidence="1">The sequence shown here is derived from an EMBL/GenBank/DDBJ whole genome shotgun (WGS) entry which is preliminary data.</text>
</comment>
<sequence>MRCIWPKYDERFKFI</sequence>
<dbReference type="Proteomes" id="UP000270219">
    <property type="component" value="Unassembled WGS sequence"/>
</dbReference>
<evidence type="ECO:0000313" key="1">
    <source>
        <dbReference type="EMBL" id="RLL41171.1"/>
    </source>
</evidence>
<evidence type="ECO:0000313" key="2">
    <source>
        <dbReference type="Proteomes" id="UP000270219"/>
    </source>
</evidence>
<protein>
    <submittedName>
        <fullName evidence="1">Uncharacterized protein</fullName>
    </submittedName>
</protein>
<keyword evidence="2" id="KW-1185">Reference proteome</keyword>
<dbReference type="EMBL" id="RCHR01000009">
    <property type="protein sequence ID" value="RLL41171.1"/>
    <property type="molecule type" value="Genomic_DNA"/>
</dbReference>
<proteinExistence type="predicted"/>
<reference evidence="1 2" key="1">
    <citation type="submission" date="2018-10" db="EMBL/GenBank/DDBJ databases">
        <title>Oceanobacillus sp. YLB-02 draft genome.</title>
        <authorList>
            <person name="Yu L."/>
        </authorList>
    </citation>
    <scope>NUCLEOTIDE SEQUENCE [LARGE SCALE GENOMIC DNA]</scope>
    <source>
        <strain evidence="1 2">YLB-02</strain>
    </source>
</reference>
<name>A0A498D218_9BACI</name>
<accession>A0A498D218</accession>
<gene>
    <name evidence="1" type="ORF">D8M04_18015</name>
</gene>
<organism evidence="1 2">
    <name type="scientific">Oceanobacillus piezotolerans</name>
    <dbReference type="NCBI Taxonomy" id="2448030"/>
    <lineage>
        <taxon>Bacteria</taxon>
        <taxon>Bacillati</taxon>
        <taxon>Bacillota</taxon>
        <taxon>Bacilli</taxon>
        <taxon>Bacillales</taxon>
        <taxon>Bacillaceae</taxon>
        <taxon>Oceanobacillus</taxon>
    </lineage>
</organism>